<evidence type="ECO:0000313" key="2">
    <source>
        <dbReference type="EMBL" id="RUO64721.1"/>
    </source>
</evidence>
<dbReference type="InterPro" id="IPR005625">
    <property type="entry name" value="PepSY-ass_TM"/>
</dbReference>
<dbReference type="Proteomes" id="UP000288058">
    <property type="component" value="Unassembled WGS sequence"/>
</dbReference>
<dbReference type="OrthoDB" id="5294804at2"/>
<dbReference type="PANTHER" id="PTHR34219">
    <property type="entry name" value="IRON-REGULATED INNER MEMBRANE PROTEIN-RELATED"/>
    <property type="match status" value="1"/>
</dbReference>
<dbReference type="PANTHER" id="PTHR34219:SF8">
    <property type="entry name" value="PEPSY DOMAIN-CONTAINING PROTEIN"/>
    <property type="match status" value="1"/>
</dbReference>
<keyword evidence="1" id="KW-0812">Transmembrane</keyword>
<keyword evidence="1" id="KW-0472">Membrane</keyword>
<comment type="caution">
    <text evidence="2">The sequence shown here is derived from an EMBL/GenBank/DDBJ whole genome shotgun (WGS) entry which is preliminary data.</text>
</comment>
<proteinExistence type="predicted"/>
<evidence type="ECO:0000256" key="1">
    <source>
        <dbReference type="SAM" id="Phobius"/>
    </source>
</evidence>
<feature type="transmembrane region" description="Helical" evidence="1">
    <location>
        <begin position="12"/>
        <end position="33"/>
    </location>
</feature>
<feature type="transmembrane region" description="Helical" evidence="1">
    <location>
        <begin position="336"/>
        <end position="357"/>
    </location>
</feature>
<evidence type="ECO:0000313" key="3">
    <source>
        <dbReference type="Proteomes" id="UP000288058"/>
    </source>
</evidence>
<feature type="transmembrane region" description="Helical" evidence="1">
    <location>
        <begin position="139"/>
        <end position="162"/>
    </location>
</feature>
<sequence length="381" mass="43214">MTQRQWFKLHGWCSLPIWILFCFICITGTIAVFSHELTWLFNENARAVNPDGLAAQPISELVDAVKSQFPTANVTTVMTFEPYLINAVIFSTENIPSGIAYVNQYTGEIQEVNQGITFINFMRSLHSWLLFPWQDGYSVGYYLVSAMSFVMMGALVTGLVIYKKFWRAYTQPKVRAKQGKKTLLTDLHKHGGAWSIWFLIVMSLTGLWYFTQQVLWHADIDIEGHAPLVEVSDIPVGNKAQPPVSFEEALQIAEQRFPDIRPSFIMMPEHNRDMFKIMGGGDFIFYDQYSYRLDINPWSGDIARAVSPGDMNTLQTIQHVVDPLHYGTIGGIWTKAIWFIFGLILSAMSITGFLIWGSRTVKAAKEKKTPLRESLQSEGAS</sequence>
<name>A0A432YSQ0_9GAMM</name>
<organism evidence="2 3">
    <name type="scientific">Idiomarina ramblicola</name>
    <dbReference type="NCBI Taxonomy" id="263724"/>
    <lineage>
        <taxon>Bacteria</taxon>
        <taxon>Pseudomonadati</taxon>
        <taxon>Pseudomonadota</taxon>
        <taxon>Gammaproteobacteria</taxon>
        <taxon>Alteromonadales</taxon>
        <taxon>Idiomarinaceae</taxon>
        <taxon>Idiomarina</taxon>
    </lineage>
</organism>
<dbReference type="AlphaFoldDB" id="A0A432YSQ0"/>
<keyword evidence="3" id="KW-1185">Reference proteome</keyword>
<dbReference type="Pfam" id="PF03929">
    <property type="entry name" value="PepSY_TM"/>
    <property type="match status" value="1"/>
</dbReference>
<keyword evidence="1" id="KW-1133">Transmembrane helix</keyword>
<protein>
    <submittedName>
        <fullName evidence="2">PepSY domain-containing protein</fullName>
    </submittedName>
</protein>
<dbReference type="RefSeq" id="WP_126783138.1">
    <property type="nucleotide sequence ID" value="NZ_PIQC01000010.1"/>
</dbReference>
<feature type="transmembrane region" description="Helical" evidence="1">
    <location>
        <begin position="191"/>
        <end position="210"/>
    </location>
</feature>
<gene>
    <name evidence="2" type="ORF">CWI78_12535</name>
</gene>
<reference evidence="3" key="1">
    <citation type="journal article" date="2018" name="Front. Microbiol.">
        <title>Genome-Based Analysis Reveals the Taxonomy and Diversity of the Family Idiomarinaceae.</title>
        <authorList>
            <person name="Liu Y."/>
            <person name="Lai Q."/>
            <person name="Shao Z."/>
        </authorList>
    </citation>
    <scope>NUCLEOTIDE SEQUENCE [LARGE SCALE GENOMIC DNA]</scope>
    <source>
        <strain evidence="3">R22</strain>
    </source>
</reference>
<dbReference type="EMBL" id="PIQC01000010">
    <property type="protein sequence ID" value="RUO64721.1"/>
    <property type="molecule type" value="Genomic_DNA"/>
</dbReference>
<accession>A0A432YSQ0</accession>